<evidence type="ECO:0000256" key="5">
    <source>
        <dbReference type="ARBA" id="ARBA00022692"/>
    </source>
</evidence>
<name>A0A0L8AE70_9GAMM</name>
<evidence type="ECO:0000256" key="2">
    <source>
        <dbReference type="ARBA" id="ARBA00004141"/>
    </source>
</evidence>
<gene>
    <name evidence="13" type="ORF">W7K_03785</name>
</gene>
<dbReference type="GO" id="GO:0006508">
    <property type="term" value="P:proteolysis"/>
    <property type="evidence" value="ECO:0007669"/>
    <property type="project" value="UniProtKB-KW"/>
</dbReference>
<keyword evidence="10 11" id="KW-0472">Membrane</keyword>
<keyword evidence="4 13" id="KW-0645">Protease</keyword>
<feature type="transmembrane region" description="Helical" evidence="11">
    <location>
        <begin position="377"/>
        <end position="410"/>
    </location>
</feature>
<dbReference type="GO" id="GO:0046872">
    <property type="term" value="F:metal ion binding"/>
    <property type="evidence" value="ECO:0007669"/>
    <property type="project" value="UniProtKB-KW"/>
</dbReference>
<proteinExistence type="inferred from homology"/>
<dbReference type="EMBL" id="AJLO02000008">
    <property type="protein sequence ID" value="KOF00566.1"/>
    <property type="molecule type" value="Genomic_DNA"/>
</dbReference>
<keyword evidence="5 11" id="KW-0812">Transmembrane</keyword>
<keyword evidence="6 11" id="KW-0378">Hydrolase</keyword>
<reference evidence="13 14" key="1">
    <citation type="journal article" date="2012" name="J. Bacteriol.">
        <title>Genome sequence of a novel nicotine-degrading strain, Pseudomonas geniculata N1.</title>
        <authorList>
            <person name="Tang H."/>
            <person name="Yu H."/>
            <person name="Tai C."/>
            <person name="Huang K."/>
            <person name="Liu Y."/>
            <person name="Wang L."/>
            <person name="Yao Y."/>
            <person name="Wu G."/>
            <person name="Xu P."/>
        </authorList>
    </citation>
    <scope>NUCLEOTIDE SEQUENCE [LARGE SCALE GENOMIC DNA]</scope>
    <source>
        <strain evidence="13 14">N1</strain>
    </source>
</reference>
<evidence type="ECO:0000256" key="6">
    <source>
        <dbReference type="ARBA" id="ARBA00022801"/>
    </source>
</evidence>
<dbReference type="Gene3D" id="2.30.42.10">
    <property type="match status" value="2"/>
</dbReference>
<evidence type="ECO:0000256" key="9">
    <source>
        <dbReference type="ARBA" id="ARBA00023049"/>
    </source>
</evidence>
<evidence type="ECO:0000256" key="11">
    <source>
        <dbReference type="RuleBase" id="RU362031"/>
    </source>
</evidence>
<dbReference type="Pfam" id="PF02163">
    <property type="entry name" value="Peptidase_M50"/>
    <property type="match status" value="1"/>
</dbReference>
<evidence type="ECO:0000259" key="12">
    <source>
        <dbReference type="Pfam" id="PF02163"/>
    </source>
</evidence>
<dbReference type="CDD" id="cd06163">
    <property type="entry name" value="S2P-M50_PDZ_RseP-like"/>
    <property type="match status" value="1"/>
</dbReference>
<comment type="caution">
    <text evidence="13">The sequence shown here is derived from an EMBL/GenBank/DDBJ whole genome shotgun (WGS) entry which is preliminary data.</text>
</comment>
<dbReference type="RefSeq" id="WP_010486334.1">
    <property type="nucleotide sequence ID" value="NZ_AJLO02000008.1"/>
</dbReference>
<dbReference type="InterPro" id="IPR036034">
    <property type="entry name" value="PDZ_sf"/>
</dbReference>
<evidence type="ECO:0000256" key="10">
    <source>
        <dbReference type="ARBA" id="ARBA00023136"/>
    </source>
</evidence>
<accession>A0A0L8AE70</accession>
<dbReference type="AlphaFoldDB" id="A0A0L8AE70"/>
<feature type="transmembrane region" description="Helical" evidence="11">
    <location>
        <begin position="422"/>
        <end position="443"/>
    </location>
</feature>
<dbReference type="GO" id="GO:0004222">
    <property type="term" value="F:metalloendopeptidase activity"/>
    <property type="evidence" value="ECO:0007669"/>
    <property type="project" value="InterPro"/>
</dbReference>
<organism evidence="13 14">
    <name type="scientific">Stenotrophomonas geniculata N1</name>
    <dbReference type="NCBI Taxonomy" id="1167641"/>
    <lineage>
        <taxon>Bacteria</taxon>
        <taxon>Pseudomonadati</taxon>
        <taxon>Pseudomonadota</taxon>
        <taxon>Gammaproteobacteria</taxon>
        <taxon>Lysobacterales</taxon>
        <taxon>Lysobacteraceae</taxon>
        <taxon>Stenotrophomonas</taxon>
    </lineage>
</organism>
<comment type="subcellular location">
    <subcellularLocation>
        <location evidence="2">Membrane</location>
        <topology evidence="2">Multi-pass membrane protein</topology>
    </subcellularLocation>
</comment>
<dbReference type="NCBIfam" id="TIGR00054">
    <property type="entry name" value="RIP metalloprotease RseP"/>
    <property type="match status" value="1"/>
</dbReference>
<dbReference type="Proteomes" id="UP000036890">
    <property type="component" value="Unassembled WGS sequence"/>
</dbReference>
<dbReference type="InterPro" id="IPR004387">
    <property type="entry name" value="Pept_M50_Zn"/>
</dbReference>
<dbReference type="PANTHER" id="PTHR42837:SF2">
    <property type="entry name" value="MEMBRANE METALLOPROTEASE ARASP2, CHLOROPLASTIC-RELATED"/>
    <property type="match status" value="1"/>
</dbReference>
<comment type="similarity">
    <text evidence="3 11">Belongs to the peptidase M50B family.</text>
</comment>
<evidence type="ECO:0000256" key="8">
    <source>
        <dbReference type="ARBA" id="ARBA00022989"/>
    </source>
</evidence>
<feature type="domain" description="Peptidase M50" evidence="12">
    <location>
        <begin position="11"/>
        <end position="435"/>
    </location>
</feature>
<comment type="cofactor">
    <cofactor evidence="1 11">
        <name>Zn(2+)</name>
        <dbReference type="ChEBI" id="CHEBI:29105"/>
    </cofactor>
</comment>
<dbReference type="InterPro" id="IPR008915">
    <property type="entry name" value="Peptidase_M50"/>
</dbReference>
<keyword evidence="7 11" id="KW-0862">Zinc</keyword>
<evidence type="ECO:0000313" key="14">
    <source>
        <dbReference type="Proteomes" id="UP000036890"/>
    </source>
</evidence>
<dbReference type="EC" id="3.4.24.-" evidence="11"/>
<dbReference type="GO" id="GO:0016020">
    <property type="term" value="C:membrane"/>
    <property type="evidence" value="ECO:0007669"/>
    <property type="project" value="UniProtKB-SubCell"/>
</dbReference>
<dbReference type="OrthoDB" id="9782003at2"/>
<dbReference type="PANTHER" id="PTHR42837">
    <property type="entry name" value="REGULATOR OF SIGMA-E PROTEASE RSEP"/>
    <property type="match status" value="1"/>
</dbReference>
<dbReference type="SUPFAM" id="SSF50156">
    <property type="entry name" value="PDZ domain-like"/>
    <property type="match status" value="2"/>
</dbReference>
<feature type="transmembrane region" description="Helical" evidence="11">
    <location>
        <begin position="98"/>
        <end position="120"/>
    </location>
</feature>
<evidence type="ECO:0000256" key="7">
    <source>
        <dbReference type="ARBA" id="ARBA00022833"/>
    </source>
</evidence>
<evidence type="ECO:0000256" key="3">
    <source>
        <dbReference type="ARBA" id="ARBA00007931"/>
    </source>
</evidence>
<evidence type="ECO:0000256" key="4">
    <source>
        <dbReference type="ARBA" id="ARBA00022670"/>
    </source>
</evidence>
<protein>
    <recommendedName>
        <fullName evidence="11">Zinc metalloprotease</fullName>
        <ecNumber evidence="11">3.4.24.-</ecNumber>
    </recommendedName>
</protein>
<evidence type="ECO:0000313" key="13">
    <source>
        <dbReference type="EMBL" id="KOF00566.1"/>
    </source>
</evidence>
<keyword evidence="11" id="KW-0479">Metal-binding</keyword>
<evidence type="ECO:0000256" key="1">
    <source>
        <dbReference type="ARBA" id="ARBA00001947"/>
    </source>
</evidence>
<keyword evidence="8 11" id="KW-1133">Transmembrane helix</keyword>
<feature type="transmembrane region" description="Helical" evidence="11">
    <location>
        <begin position="6"/>
        <end position="29"/>
    </location>
</feature>
<keyword evidence="9 11" id="KW-0482">Metalloprotease</keyword>
<sequence length="452" mass="49051">MTDFIGSVWWMIVSLGLLVTFHEFGHYWVGRLCGVKILRFSVGFGRPLWSRRDKHGTEFAIAAIPLGGYVKFLDEREVEVHPHERGQAFNHKTVWQRIAIVAAGPIANLLLCILLLWAMFVIGKQDYSPTIGRVSGIAASAGLTSGDRVLRVDERPVVTLGEASMALTAAAMDRRDVTLEVLDPADQVRVRTLPLSQLPPGFDERRVPILAGLYWQSWLQPARVDSLTADSVVAGQLQPGDLIVAIDGQRIDGADQVIGEIQTLGRAGGPGMIEVLRGGERLALEVTPRQGKDSKGEPIWQIGVQFPTSFSPPYDTLLRYGPLDAVTVAVRETGRLAADSLGMMGRIVTGKASLQNVSGPVTIARVANVSAKRGLDWFLQFLALLSLSLCIINLLPIPILDGGHLLYYLIELVKGSPLSERAIAAGQYIGLALLAGLMGLAFYNDILGLVPR</sequence>